<gene>
    <name evidence="10" type="ORF">LSH36_909g00014</name>
</gene>
<keyword evidence="5" id="KW-0498">Mitosis</keyword>
<dbReference type="GO" id="GO:0005654">
    <property type="term" value="C:nucleoplasm"/>
    <property type="evidence" value="ECO:0007669"/>
    <property type="project" value="UniProtKB-SubCell"/>
</dbReference>
<dbReference type="SMART" id="SM00028">
    <property type="entry name" value="TPR"/>
    <property type="match status" value="4"/>
</dbReference>
<reference evidence="10" key="1">
    <citation type="journal article" date="2023" name="Mol. Biol. Evol.">
        <title>Third-Generation Sequencing Reveals the Adaptive Role of the Epigenome in Three Deep-Sea Polychaetes.</title>
        <authorList>
            <person name="Perez M."/>
            <person name="Aroh O."/>
            <person name="Sun Y."/>
            <person name="Lan Y."/>
            <person name="Juniper S.K."/>
            <person name="Young C.R."/>
            <person name="Angers B."/>
            <person name="Qian P.Y."/>
        </authorList>
    </citation>
    <scope>NUCLEOTIDE SEQUENCE</scope>
    <source>
        <strain evidence="10">P08H-3</strain>
    </source>
</reference>
<dbReference type="InterPro" id="IPR019440">
    <property type="entry name" value="MAU2"/>
</dbReference>
<evidence type="ECO:0000256" key="1">
    <source>
        <dbReference type="ARBA" id="ARBA00004642"/>
    </source>
</evidence>
<dbReference type="FunFam" id="1.25.40.10:FF:000977">
    <property type="entry name" value="MAU2 chromatid cohesion factor homolog"/>
    <property type="match status" value="1"/>
</dbReference>
<protein>
    <recommendedName>
        <fullName evidence="3">MAU2 chromatid cohesion factor homolog</fullName>
    </recommendedName>
    <alternativeName>
        <fullName evidence="9">Cohesin loading complex subunit SCC4 homolog</fullName>
    </alternativeName>
</protein>
<evidence type="ECO:0000256" key="8">
    <source>
        <dbReference type="ARBA" id="ARBA00023306"/>
    </source>
</evidence>
<proteinExistence type="inferred from homology"/>
<evidence type="ECO:0000256" key="6">
    <source>
        <dbReference type="ARBA" id="ARBA00022829"/>
    </source>
</evidence>
<keyword evidence="8" id="KW-0131">Cell cycle</keyword>
<keyword evidence="11" id="KW-1185">Reference proteome</keyword>
<name>A0AAD9MTV5_9ANNE</name>
<dbReference type="GO" id="GO:0007064">
    <property type="term" value="P:mitotic sister chromatid cohesion"/>
    <property type="evidence" value="ECO:0007669"/>
    <property type="project" value="InterPro"/>
</dbReference>
<comment type="similarity">
    <text evidence="2">Belongs to the SCC4/mau-2 family.</text>
</comment>
<comment type="caution">
    <text evidence="10">The sequence shown here is derived from an EMBL/GenBank/DDBJ whole genome shotgun (WGS) entry which is preliminary data.</text>
</comment>
<dbReference type="SUPFAM" id="SSF48452">
    <property type="entry name" value="TPR-like"/>
    <property type="match status" value="2"/>
</dbReference>
<keyword evidence="6" id="KW-0159">Chromosome partition</keyword>
<dbReference type="InterPro" id="IPR011990">
    <property type="entry name" value="TPR-like_helical_dom_sf"/>
</dbReference>
<dbReference type="EMBL" id="JAODUP010000909">
    <property type="protein sequence ID" value="KAK2142824.1"/>
    <property type="molecule type" value="Genomic_DNA"/>
</dbReference>
<evidence type="ECO:0000256" key="7">
    <source>
        <dbReference type="ARBA" id="ARBA00023242"/>
    </source>
</evidence>
<organism evidence="10 11">
    <name type="scientific">Paralvinella palmiformis</name>
    <dbReference type="NCBI Taxonomy" id="53620"/>
    <lineage>
        <taxon>Eukaryota</taxon>
        <taxon>Metazoa</taxon>
        <taxon>Spiralia</taxon>
        <taxon>Lophotrochozoa</taxon>
        <taxon>Annelida</taxon>
        <taxon>Polychaeta</taxon>
        <taxon>Sedentaria</taxon>
        <taxon>Canalipalpata</taxon>
        <taxon>Terebellida</taxon>
        <taxon>Terebelliformia</taxon>
        <taxon>Alvinellidae</taxon>
        <taxon>Paralvinella</taxon>
    </lineage>
</organism>
<evidence type="ECO:0000256" key="2">
    <source>
        <dbReference type="ARBA" id="ARBA00008585"/>
    </source>
</evidence>
<dbReference type="AlphaFoldDB" id="A0AAD9MTV5"/>
<dbReference type="Pfam" id="PF10345">
    <property type="entry name" value="Cohesin_load"/>
    <property type="match status" value="1"/>
</dbReference>
<evidence type="ECO:0000313" key="10">
    <source>
        <dbReference type="EMBL" id="KAK2142824.1"/>
    </source>
</evidence>
<evidence type="ECO:0000313" key="11">
    <source>
        <dbReference type="Proteomes" id="UP001208570"/>
    </source>
</evidence>
<comment type="subcellular location">
    <subcellularLocation>
        <location evidence="1">Nucleus</location>
        <location evidence="1">Nucleoplasm</location>
    </subcellularLocation>
</comment>
<dbReference type="GO" id="GO:0051301">
    <property type="term" value="P:cell division"/>
    <property type="evidence" value="ECO:0007669"/>
    <property type="project" value="UniProtKB-KW"/>
</dbReference>
<dbReference type="Proteomes" id="UP001208570">
    <property type="component" value="Unassembled WGS sequence"/>
</dbReference>
<keyword evidence="4" id="KW-0132">Cell division</keyword>
<dbReference type="PANTHER" id="PTHR21394">
    <property type="entry name" value="MAU2 CHROMATID COHESION FACTOR HOMOLOG"/>
    <property type="match status" value="1"/>
</dbReference>
<accession>A0AAD9MTV5</accession>
<evidence type="ECO:0000256" key="4">
    <source>
        <dbReference type="ARBA" id="ARBA00022618"/>
    </source>
</evidence>
<dbReference type="GO" id="GO:0007059">
    <property type="term" value="P:chromosome segregation"/>
    <property type="evidence" value="ECO:0007669"/>
    <property type="project" value="UniProtKB-KW"/>
</dbReference>
<dbReference type="Gene3D" id="1.25.40.10">
    <property type="entry name" value="Tetratricopeptide repeat domain"/>
    <property type="match status" value="2"/>
</dbReference>
<sequence>MPPISSKRIELSGATGTGIGSSYGHGHSQGHLLRNSGISGKTAKWRRLYLKVPKRRLVDYVTVCILKMANDIMPIIASFDEVRFEAASLLSQVFEKQNRIQDAKPILKKAIETSQQSPFWHCRLIFQLAQLYAYEREMNVACVMLSQGADYAGLNGAEYTKILFLLSKGMLLLIDKKLQEVHAVLSQAGGLIEAMVSQHQLQKESLKVYFLVLQVCHYLMAGQVKSVKPALKQLQQSIQAITSLQTDDDLIHPSNPADLFQWLPKEHMCVLVYLVTVMHSLQAGYMDKAQKYTDKALMQIEKLKILDSHPLLSSFQLMLLEHIIMCRLIMGNKTLAIQEIFQVCHVCQQQPRLFQAHGAQIHTLLGLYAMSMNCMDAAEAQFKTALQKSSETELWTFINLNLAIVYLRTNRQRDLLALIDKVEPERLQTCSHSMKASAYYVKGLQAFFQAKYHDAKRYLRETLKMANAEDLNRLTSCSLVLLGNIFLSLGNNQEALNMVTPAMQLAGKIPDVHVQLWASSLLKDLYRLCGNPQGEAEGYRLHESFSQSLLKDHFQSSQQSEHKLIQWTEGPCPFHVISTSVGGSELL</sequence>
<dbReference type="InterPro" id="IPR019734">
    <property type="entry name" value="TPR_rpt"/>
</dbReference>
<evidence type="ECO:0000256" key="3">
    <source>
        <dbReference type="ARBA" id="ARBA00017198"/>
    </source>
</evidence>
<keyword evidence="7" id="KW-0539">Nucleus</keyword>
<evidence type="ECO:0000256" key="5">
    <source>
        <dbReference type="ARBA" id="ARBA00022776"/>
    </source>
</evidence>
<evidence type="ECO:0000256" key="9">
    <source>
        <dbReference type="ARBA" id="ARBA00030523"/>
    </source>
</evidence>